<keyword evidence="7" id="KW-0413">Isomerase</keyword>
<keyword evidence="6" id="KW-0238">DNA-binding</keyword>
<comment type="catalytic activity">
    <reaction evidence="8">
        <text>Couples ATP hydrolysis with the unwinding of duplex DNA by translocating in the 3'-5' direction.</text>
        <dbReference type="EC" id="5.6.2.4"/>
    </reaction>
</comment>
<feature type="domain" description="UvrD-like helicase ATP-binding" evidence="12">
    <location>
        <begin position="10"/>
        <end position="285"/>
    </location>
</feature>
<evidence type="ECO:0000256" key="9">
    <source>
        <dbReference type="ARBA" id="ARBA00034808"/>
    </source>
</evidence>
<keyword evidence="5 11" id="KW-0067">ATP-binding</keyword>
<dbReference type="EC" id="5.6.2.4" evidence="9"/>
<evidence type="ECO:0000259" key="12">
    <source>
        <dbReference type="PROSITE" id="PS51198"/>
    </source>
</evidence>
<dbReference type="Gene3D" id="1.10.10.160">
    <property type="match status" value="1"/>
</dbReference>
<dbReference type="InterPro" id="IPR014017">
    <property type="entry name" value="DNA_helicase_UvrD-like_C"/>
</dbReference>
<evidence type="ECO:0000256" key="4">
    <source>
        <dbReference type="ARBA" id="ARBA00022806"/>
    </source>
</evidence>
<evidence type="ECO:0000313" key="14">
    <source>
        <dbReference type="Proteomes" id="UP000187313"/>
    </source>
</evidence>
<dbReference type="InterPro" id="IPR000212">
    <property type="entry name" value="DNA_helicase_UvrD/REP"/>
</dbReference>
<evidence type="ECO:0000256" key="11">
    <source>
        <dbReference type="PROSITE-ProRule" id="PRU00560"/>
    </source>
</evidence>
<comment type="caution">
    <text evidence="13">The sequence shown here is derived from an EMBL/GenBank/DDBJ whole genome shotgun (WGS) entry which is preliminary data.</text>
</comment>
<keyword evidence="14" id="KW-1185">Reference proteome</keyword>
<evidence type="ECO:0000313" key="13">
    <source>
        <dbReference type="EMBL" id="OMD55302.1"/>
    </source>
</evidence>
<organism evidence="13 14">
    <name type="scientific">Paenibacillus odorifer</name>
    <dbReference type="NCBI Taxonomy" id="189426"/>
    <lineage>
        <taxon>Bacteria</taxon>
        <taxon>Bacillati</taxon>
        <taxon>Bacillota</taxon>
        <taxon>Bacilli</taxon>
        <taxon>Bacillales</taxon>
        <taxon>Paenibacillaceae</taxon>
        <taxon>Paenibacillus</taxon>
    </lineage>
</organism>
<dbReference type="Gene3D" id="3.40.50.300">
    <property type="entry name" value="P-loop containing nucleotide triphosphate hydrolases"/>
    <property type="match status" value="3"/>
</dbReference>
<feature type="binding site" evidence="11">
    <location>
        <begin position="31"/>
        <end position="38"/>
    </location>
    <ligand>
        <name>ATP</name>
        <dbReference type="ChEBI" id="CHEBI:30616"/>
    </ligand>
</feature>
<dbReference type="CDD" id="cd17932">
    <property type="entry name" value="DEXQc_UvrD"/>
    <property type="match status" value="1"/>
</dbReference>
<evidence type="ECO:0000256" key="1">
    <source>
        <dbReference type="ARBA" id="ARBA00009922"/>
    </source>
</evidence>
<reference evidence="13 14" key="1">
    <citation type="submission" date="2016-10" db="EMBL/GenBank/DDBJ databases">
        <title>Paenibacillus species isolates.</title>
        <authorList>
            <person name="Beno S.M."/>
        </authorList>
    </citation>
    <scope>NUCLEOTIDE SEQUENCE [LARGE SCALE GENOMIC DNA]</scope>
    <source>
        <strain evidence="13 14">FSL R5-0923</strain>
    </source>
</reference>
<dbReference type="Proteomes" id="UP000187313">
    <property type="component" value="Unassembled WGS sequence"/>
</dbReference>
<keyword evidence="2 11" id="KW-0547">Nucleotide-binding</keyword>
<dbReference type="PANTHER" id="PTHR11070">
    <property type="entry name" value="UVRD / RECB / PCRA DNA HELICASE FAMILY MEMBER"/>
    <property type="match status" value="1"/>
</dbReference>
<protein>
    <recommendedName>
        <fullName evidence="9">DNA 3'-5' helicase</fullName>
        <ecNumber evidence="9">5.6.2.4</ecNumber>
    </recommendedName>
</protein>
<comment type="similarity">
    <text evidence="1">Belongs to the helicase family. UvrD subfamily.</text>
</comment>
<dbReference type="Pfam" id="PF00580">
    <property type="entry name" value="UvrD-helicase"/>
    <property type="match status" value="1"/>
</dbReference>
<sequence length="600" mass="69762">MSYYKQQLAEIRKDPYQYKAYKSNKSTVVIAGPGSGKTTVLTLKIMSLLQESILFPRGLACVTYNRSAAKEFNDRLHMYGYQERSNVFLGTVHSFCIAEVIKPFAHLFDYGIPLPIRIISQREKKLIFKKTIEYLGFKEDSLSFEEMDKERTLGITGMSRVTATSNNDALAATLEYEKRIHSLGKVDYIDIVKYATILIQKEKYVRDCLEAKFPWILIDEYQDLGKPLHEMILSLITSTNIKIFTVGDPNQSIYSFNGATPHFLMELYKMPDIASFKLLTNFRSNQGIIDAYQLALPAEKIENYRAGTRIGEKAEFNFITCSEGIEEQFHKVIHKIVPDCIQSGVALNEICVLVSKNDYAKRLSERFQEANIPYHINKRKDFEVSIIVTWLIQCASWSIDYRAESFTKLFEFWARLFMQHKGYLIIDDLSEKKKFYNVLRKSELRNEKLSDWLCWIEEQLSLTILLVDSDSYPDEVENLTKLMDLATNGEFSDFSVGKFVQILKPDNQVTISTRHSSKGLEFEVVILLGMEEDNFPFYWNRISPDPNKMEEEFRVFFVCISRAKRACYLVRSLTERNKWGTIFNKKPSRFWTMLHEVYGK</sequence>
<evidence type="ECO:0000256" key="10">
    <source>
        <dbReference type="ARBA" id="ARBA00048988"/>
    </source>
</evidence>
<keyword evidence="3 11" id="KW-0378">Hydrolase</keyword>
<name>A0ABX3HXI3_9BACL</name>
<evidence type="ECO:0000256" key="5">
    <source>
        <dbReference type="ARBA" id="ARBA00022840"/>
    </source>
</evidence>
<dbReference type="SUPFAM" id="SSF52540">
    <property type="entry name" value="P-loop containing nucleoside triphosphate hydrolases"/>
    <property type="match status" value="1"/>
</dbReference>
<dbReference type="RefSeq" id="WP_076298343.1">
    <property type="nucleotide sequence ID" value="NZ_MPTD01000002.1"/>
</dbReference>
<evidence type="ECO:0000256" key="7">
    <source>
        <dbReference type="ARBA" id="ARBA00023235"/>
    </source>
</evidence>
<evidence type="ECO:0000256" key="8">
    <source>
        <dbReference type="ARBA" id="ARBA00034617"/>
    </source>
</evidence>
<dbReference type="Pfam" id="PF13361">
    <property type="entry name" value="UvrD_C"/>
    <property type="match status" value="2"/>
</dbReference>
<evidence type="ECO:0000256" key="3">
    <source>
        <dbReference type="ARBA" id="ARBA00022801"/>
    </source>
</evidence>
<comment type="catalytic activity">
    <reaction evidence="10">
        <text>ATP + H2O = ADP + phosphate + H(+)</text>
        <dbReference type="Rhea" id="RHEA:13065"/>
        <dbReference type="ChEBI" id="CHEBI:15377"/>
        <dbReference type="ChEBI" id="CHEBI:15378"/>
        <dbReference type="ChEBI" id="CHEBI:30616"/>
        <dbReference type="ChEBI" id="CHEBI:43474"/>
        <dbReference type="ChEBI" id="CHEBI:456216"/>
        <dbReference type="EC" id="5.6.2.4"/>
    </reaction>
</comment>
<dbReference type="GO" id="GO:0004386">
    <property type="term" value="F:helicase activity"/>
    <property type="evidence" value="ECO:0007669"/>
    <property type="project" value="UniProtKB-KW"/>
</dbReference>
<dbReference type="InterPro" id="IPR014016">
    <property type="entry name" value="UvrD-like_ATP-bd"/>
</dbReference>
<dbReference type="Gene3D" id="1.10.486.10">
    <property type="entry name" value="PCRA, domain 4"/>
    <property type="match status" value="1"/>
</dbReference>
<dbReference type="InterPro" id="IPR013986">
    <property type="entry name" value="DExx_box_DNA_helicase_dom_sf"/>
</dbReference>
<keyword evidence="4 11" id="KW-0347">Helicase</keyword>
<proteinExistence type="inferred from homology"/>
<dbReference type="EMBL" id="MPTD01000002">
    <property type="protein sequence ID" value="OMD55302.1"/>
    <property type="molecule type" value="Genomic_DNA"/>
</dbReference>
<accession>A0ABX3HXI3</accession>
<gene>
    <name evidence="13" type="ORF">BSK51_04410</name>
</gene>
<evidence type="ECO:0000256" key="2">
    <source>
        <dbReference type="ARBA" id="ARBA00022741"/>
    </source>
</evidence>
<dbReference type="PROSITE" id="PS51198">
    <property type="entry name" value="UVRD_HELICASE_ATP_BIND"/>
    <property type="match status" value="1"/>
</dbReference>
<dbReference type="InterPro" id="IPR027417">
    <property type="entry name" value="P-loop_NTPase"/>
</dbReference>
<evidence type="ECO:0000256" key="6">
    <source>
        <dbReference type="ARBA" id="ARBA00023125"/>
    </source>
</evidence>
<dbReference type="PANTHER" id="PTHR11070:SF2">
    <property type="entry name" value="ATP-DEPENDENT DNA HELICASE SRS2"/>
    <property type="match status" value="1"/>
</dbReference>